<dbReference type="GO" id="GO:0016491">
    <property type="term" value="F:oxidoreductase activity"/>
    <property type="evidence" value="ECO:0007669"/>
    <property type="project" value="InterPro"/>
</dbReference>
<evidence type="ECO:0000259" key="3">
    <source>
        <dbReference type="Pfam" id="PF03358"/>
    </source>
</evidence>
<dbReference type="STRING" id="1403537.Q428_10435"/>
<dbReference type="SUPFAM" id="SSF52218">
    <property type="entry name" value="Flavoproteins"/>
    <property type="match status" value="1"/>
</dbReference>
<dbReference type="OrthoDB" id="9805976at2"/>
<dbReference type="Proteomes" id="UP000019681">
    <property type="component" value="Unassembled WGS sequence"/>
</dbReference>
<dbReference type="InterPro" id="IPR029039">
    <property type="entry name" value="Flavoprotein-like_sf"/>
</dbReference>
<proteinExistence type="predicted"/>
<reference evidence="4 5" key="1">
    <citation type="journal article" date="2014" name="Genome Announc.">
        <title>Draft Genome Sequence of Fervidicella metallireducens Strain AeBT, an Iron-Reducing Thermoanaerobe from the Great Artesian Basin.</title>
        <authorList>
            <person name="Patel B.K."/>
        </authorList>
    </citation>
    <scope>NUCLEOTIDE SEQUENCE [LARGE SCALE GENOMIC DNA]</scope>
    <source>
        <strain evidence="4 5">AeB</strain>
    </source>
</reference>
<keyword evidence="1" id="KW-0285">Flavoprotein</keyword>
<feature type="domain" description="NADPH-dependent FMN reductase-like" evidence="3">
    <location>
        <begin position="1"/>
        <end position="152"/>
    </location>
</feature>
<keyword evidence="5" id="KW-1185">Reference proteome</keyword>
<sequence>MKVVTISCSPRVGGNSDLIINSVLDGIRNAHSDMVVDKFKLNNLDIKGCKGCYQCKRTGECIQKDDMQQIYSKMNEADLLIFASPIYMGYITGIGKNFIDRLFAFSRGHFDISLPAGKKFIVILTQGHDREDAYRVVADNLMNIFNGLGMESKGKIIAAGLTSNVADIRKEILEIAYNVGTRI</sequence>
<dbReference type="PANTHER" id="PTHR43278">
    <property type="entry name" value="NAD(P)H-DEPENDENT FMN-CONTAINING OXIDOREDUCTASE YWQN-RELATED"/>
    <property type="match status" value="1"/>
</dbReference>
<dbReference type="Gene3D" id="3.40.50.360">
    <property type="match status" value="1"/>
</dbReference>
<dbReference type="Pfam" id="PF03358">
    <property type="entry name" value="FMN_red"/>
    <property type="match status" value="1"/>
</dbReference>
<comment type="caution">
    <text evidence="4">The sequence shown here is derived from an EMBL/GenBank/DDBJ whole genome shotgun (WGS) entry which is preliminary data.</text>
</comment>
<evidence type="ECO:0000256" key="1">
    <source>
        <dbReference type="ARBA" id="ARBA00022630"/>
    </source>
</evidence>
<dbReference type="AlphaFoldDB" id="A0A017RU86"/>
<evidence type="ECO:0000256" key="2">
    <source>
        <dbReference type="ARBA" id="ARBA00022643"/>
    </source>
</evidence>
<name>A0A017RU86_9CLOT</name>
<dbReference type="InterPro" id="IPR051796">
    <property type="entry name" value="ISF_SsuE-like"/>
</dbReference>
<dbReference type="InterPro" id="IPR005025">
    <property type="entry name" value="FMN_Rdtase-like_dom"/>
</dbReference>
<keyword evidence="2" id="KW-0288">FMN</keyword>
<accession>A0A017RU86</accession>
<dbReference type="EMBL" id="AZQP01000032">
    <property type="protein sequence ID" value="EYE87979.1"/>
    <property type="molecule type" value="Genomic_DNA"/>
</dbReference>
<evidence type="ECO:0000313" key="4">
    <source>
        <dbReference type="EMBL" id="EYE87979.1"/>
    </source>
</evidence>
<evidence type="ECO:0000313" key="5">
    <source>
        <dbReference type="Proteomes" id="UP000019681"/>
    </source>
</evidence>
<gene>
    <name evidence="4" type="ORF">Q428_10435</name>
</gene>
<dbReference type="PANTHER" id="PTHR43278:SF2">
    <property type="entry name" value="IRON-SULFUR FLAVOPROTEIN"/>
    <property type="match status" value="1"/>
</dbReference>
<organism evidence="4 5">
    <name type="scientific">Fervidicella metallireducens AeB</name>
    <dbReference type="NCBI Taxonomy" id="1403537"/>
    <lineage>
        <taxon>Bacteria</taxon>
        <taxon>Bacillati</taxon>
        <taxon>Bacillota</taxon>
        <taxon>Clostridia</taxon>
        <taxon>Eubacteriales</taxon>
        <taxon>Clostridiaceae</taxon>
        <taxon>Fervidicella</taxon>
    </lineage>
</organism>
<protein>
    <submittedName>
        <fullName evidence="4">NADPH-dependent FMN reductase</fullName>
    </submittedName>
</protein>
<dbReference type="RefSeq" id="WP_035380521.1">
    <property type="nucleotide sequence ID" value="NZ_AZQP01000032.1"/>
</dbReference>